<evidence type="ECO:0000313" key="4">
    <source>
        <dbReference type="Proteomes" id="UP000298860"/>
    </source>
</evidence>
<dbReference type="RefSeq" id="WP_225978577.1">
    <property type="nucleotide sequence ID" value="NZ_BJFL01000024.1"/>
</dbReference>
<evidence type="ECO:0000313" key="3">
    <source>
        <dbReference type="EMBL" id="GDY32438.1"/>
    </source>
</evidence>
<proteinExistence type="predicted"/>
<sequence length="98" mass="10546">MLVVDWLLVLPMFILLIGLLRWAFGDDRSIGPLPDDGDGSGYGLLREVASAPTRSAAERLRTEGVRATTAPSGDGAGCRVLVFPDDEVAARLVLHDER</sequence>
<reference evidence="4" key="1">
    <citation type="submission" date="2019-04" db="EMBL/GenBank/DDBJ databases">
        <title>Draft genome sequence of Pseudonocardiaceae bacterium SL3-2-4.</title>
        <authorList>
            <person name="Ningsih F."/>
            <person name="Yokota A."/>
            <person name="Sakai Y."/>
            <person name="Nanatani K."/>
            <person name="Yabe S."/>
            <person name="Oetari A."/>
            <person name="Sjamsuridzal W."/>
        </authorList>
    </citation>
    <scope>NUCLEOTIDE SEQUENCE [LARGE SCALE GENOMIC DNA]</scope>
    <source>
        <strain evidence="4">SL3-2-4</strain>
    </source>
</reference>
<name>A0A4D4JCQ5_9PSEU</name>
<feature type="region of interest" description="Disordered" evidence="1">
    <location>
        <begin position="54"/>
        <end position="74"/>
    </location>
</feature>
<dbReference type="Proteomes" id="UP000298860">
    <property type="component" value="Unassembled WGS sequence"/>
</dbReference>
<keyword evidence="2" id="KW-1133">Transmembrane helix</keyword>
<keyword evidence="4" id="KW-1185">Reference proteome</keyword>
<dbReference type="EMBL" id="BJFL01000024">
    <property type="protein sequence ID" value="GDY32438.1"/>
    <property type="molecule type" value="Genomic_DNA"/>
</dbReference>
<keyword evidence="2" id="KW-0812">Transmembrane</keyword>
<dbReference type="AlphaFoldDB" id="A0A4D4JCQ5"/>
<accession>A0A4D4JCQ5</accession>
<evidence type="ECO:0000256" key="1">
    <source>
        <dbReference type="SAM" id="MobiDB-lite"/>
    </source>
</evidence>
<organism evidence="3 4">
    <name type="scientific">Gandjariella thermophila</name>
    <dbReference type="NCBI Taxonomy" id="1931992"/>
    <lineage>
        <taxon>Bacteria</taxon>
        <taxon>Bacillati</taxon>
        <taxon>Actinomycetota</taxon>
        <taxon>Actinomycetes</taxon>
        <taxon>Pseudonocardiales</taxon>
        <taxon>Pseudonocardiaceae</taxon>
        <taxon>Gandjariella</taxon>
    </lineage>
</organism>
<evidence type="ECO:0000256" key="2">
    <source>
        <dbReference type="SAM" id="Phobius"/>
    </source>
</evidence>
<feature type="transmembrane region" description="Helical" evidence="2">
    <location>
        <begin position="6"/>
        <end position="24"/>
    </location>
</feature>
<comment type="caution">
    <text evidence="3">The sequence shown here is derived from an EMBL/GenBank/DDBJ whole genome shotgun (WGS) entry which is preliminary data.</text>
</comment>
<keyword evidence="2" id="KW-0472">Membrane</keyword>
<protein>
    <submittedName>
        <fullName evidence="3">Uncharacterized protein</fullName>
    </submittedName>
</protein>
<gene>
    <name evidence="3" type="ORF">GTS_40710</name>
</gene>